<dbReference type="PANTHER" id="PTHR16469:SF27">
    <property type="entry name" value="UBIQUITIN-ASSOCIATED AND SH3 DOMAIN-CONTAINING BA-RELATED"/>
    <property type="match status" value="1"/>
</dbReference>
<name>A0A5J6VJK5_9VIRU</name>
<dbReference type="CDD" id="cd07067">
    <property type="entry name" value="HP_PGM_like"/>
    <property type="match status" value="1"/>
</dbReference>
<dbReference type="Gene3D" id="3.40.50.1240">
    <property type="entry name" value="Phosphoglycerate mutase-like"/>
    <property type="match status" value="1"/>
</dbReference>
<organism evidence="1">
    <name type="scientific">Megaviridae environmental sample</name>
    <dbReference type="NCBI Taxonomy" id="1737588"/>
    <lineage>
        <taxon>Viruses</taxon>
        <taxon>Varidnaviria</taxon>
        <taxon>Bamfordvirae</taxon>
        <taxon>Nucleocytoviricota</taxon>
        <taxon>Megaviricetes</taxon>
        <taxon>Imitervirales</taxon>
        <taxon>Mimiviridae</taxon>
        <taxon>environmental samples</taxon>
    </lineage>
</organism>
<reference evidence="1" key="1">
    <citation type="journal article" date="2019" name="Philos. Trans. R. Soc. Lond., B, Biol. Sci.">
        <title>Targeted metagenomic recovery of four divergent viruses reveals shared and distinctive characteristics of giant viruses of marine eukaryotes.</title>
        <authorList>
            <person name="Needham D.M."/>
            <person name="Poirier C."/>
            <person name="Hehenberger E."/>
            <person name="Jimenez V."/>
            <person name="Swalwell J.E."/>
            <person name="Santoro A.E."/>
            <person name="Worden A.Z."/>
        </authorList>
    </citation>
    <scope>NUCLEOTIDE SEQUENCE</scope>
    <source>
        <strain evidence="1">MPacV-611</strain>
    </source>
</reference>
<dbReference type="PANTHER" id="PTHR16469">
    <property type="entry name" value="UBIQUITIN-ASSOCIATED AND SH3 DOMAIN-CONTAINING BA-RELATED"/>
    <property type="match status" value="1"/>
</dbReference>
<accession>A0A5J6VJK5</accession>
<protein>
    <submittedName>
        <fullName evidence="1">Histidine phosphatase superfamily PROTEIN</fullName>
    </submittedName>
</protein>
<evidence type="ECO:0000313" key="1">
    <source>
        <dbReference type="EMBL" id="QFG74277.1"/>
    </source>
</evidence>
<dbReference type="InterPro" id="IPR051710">
    <property type="entry name" value="Phosphatase_SH3-domain"/>
</dbReference>
<dbReference type="Pfam" id="PF00300">
    <property type="entry name" value="His_Phos_1"/>
    <property type="match status" value="1"/>
</dbReference>
<proteinExistence type="predicted"/>
<dbReference type="InterPro" id="IPR013078">
    <property type="entry name" value="His_Pase_superF_clade-1"/>
</dbReference>
<dbReference type="SUPFAM" id="SSF53254">
    <property type="entry name" value="Phosphoglycerate mutase-like"/>
    <property type="match status" value="1"/>
</dbReference>
<dbReference type="EMBL" id="MN448285">
    <property type="protein sequence ID" value="QFG74277.1"/>
    <property type="molecule type" value="Genomic_DNA"/>
</dbReference>
<sequence length="197" mass="23597">MKLYILRHEDRTLDASFFSPLTLSGHKNSVKLAKYLKNEKINKIYCSPFIRTLQTINPYINSFKKKMSVNLEYSLAEIQHPDIIPHTYYKINLPKYIAEEFNHNERYMSLLSPEKFDYPEDYLKVKKRVKTFLKKIFNENIETNNNIIFVTHQIVCKIILETLEKDFAHKINNTFYPTGSLTKVFDTDKWIYQQINW</sequence>
<dbReference type="InterPro" id="IPR029033">
    <property type="entry name" value="His_PPase_superfam"/>
</dbReference>